<dbReference type="Gene3D" id="3.40.50.1820">
    <property type="entry name" value="alpha/beta hydrolase"/>
    <property type="match status" value="1"/>
</dbReference>
<dbReference type="InterPro" id="IPR029058">
    <property type="entry name" value="AB_hydrolase_fold"/>
</dbReference>
<dbReference type="PANTHER" id="PTHR48098">
    <property type="entry name" value="ENTEROCHELIN ESTERASE-RELATED"/>
    <property type="match status" value="1"/>
</dbReference>
<dbReference type="SUPFAM" id="SSF53474">
    <property type="entry name" value="alpha/beta-Hydrolases"/>
    <property type="match status" value="1"/>
</dbReference>
<dbReference type="Pfam" id="PF00756">
    <property type="entry name" value="Esterase"/>
    <property type="match status" value="1"/>
</dbReference>
<evidence type="ECO:0008006" key="4">
    <source>
        <dbReference type="Google" id="ProtNLM"/>
    </source>
</evidence>
<keyword evidence="3" id="KW-1185">Reference proteome</keyword>
<keyword evidence="1" id="KW-0732">Signal</keyword>
<reference evidence="3" key="1">
    <citation type="journal article" date="2019" name="Int. J. Syst. Evol. Microbiol.">
        <title>The Global Catalogue of Microorganisms (GCM) 10K type strain sequencing project: providing services to taxonomists for standard genome sequencing and annotation.</title>
        <authorList>
            <consortium name="The Broad Institute Genomics Platform"/>
            <consortium name="The Broad Institute Genome Sequencing Center for Infectious Disease"/>
            <person name="Wu L."/>
            <person name="Ma J."/>
        </authorList>
    </citation>
    <scope>NUCLEOTIDE SEQUENCE [LARGE SCALE GENOMIC DNA]</scope>
    <source>
        <strain evidence="3">CCM 7855</strain>
    </source>
</reference>
<dbReference type="InterPro" id="IPR000801">
    <property type="entry name" value="Esterase-like"/>
</dbReference>
<evidence type="ECO:0000313" key="3">
    <source>
        <dbReference type="Proteomes" id="UP000632454"/>
    </source>
</evidence>
<evidence type="ECO:0000313" key="2">
    <source>
        <dbReference type="EMBL" id="GGF31367.1"/>
    </source>
</evidence>
<feature type="signal peptide" evidence="1">
    <location>
        <begin position="1"/>
        <end position="34"/>
    </location>
</feature>
<comment type="caution">
    <text evidence="2">The sequence shown here is derived from an EMBL/GenBank/DDBJ whole genome shotgun (WGS) entry which is preliminary data.</text>
</comment>
<organism evidence="2 3">
    <name type="scientific">Williamsia phyllosphaerae</name>
    <dbReference type="NCBI Taxonomy" id="885042"/>
    <lineage>
        <taxon>Bacteria</taxon>
        <taxon>Bacillati</taxon>
        <taxon>Actinomycetota</taxon>
        <taxon>Actinomycetes</taxon>
        <taxon>Mycobacteriales</taxon>
        <taxon>Nocardiaceae</taxon>
        <taxon>Williamsia</taxon>
    </lineage>
</organism>
<sequence length="338" mass="36178">MMNSARPLRSQRFVTFLIALLTSLCVVTSLSATAAAAPSVSTIERVESEGPTQFGVYVYSASMAKTIKVQVLVPSTQRGPRPVLTMLSGLGEEDPTNSMWLRKSDAAKFFRDKNVTVALPLAGNGSFYTDWQRDDPKLGRYRWETFLTRELPPLLDKRFSGNGIHGVAGLSMGAGSALTLAARKPGFFKAVGSYSGCYSTADIVSQGIPRAIVAAFGGDATNMWGAPNNPAWAAHDVLLRAGGLRGSTVYVSVGSGLPGPYDAPNYPGNTNPTDRLIVGGAIEAGANFCTHRLADTLAAKRIPATFDFEARGSHSWPYWNDQMHRSWPTLSRGLGVTG</sequence>
<feature type="chain" id="PRO_5046220893" description="S-formylglutathione hydrolase FrmB" evidence="1">
    <location>
        <begin position="35"/>
        <end position="338"/>
    </location>
</feature>
<accession>A0ABQ1V1M3</accession>
<name>A0ABQ1V1M3_9NOCA</name>
<dbReference type="InterPro" id="IPR050583">
    <property type="entry name" value="Mycobacterial_A85_antigen"/>
</dbReference>
<evidence type="ECO:0000256" key="1">
    <source>
        <dbReference type="SAM" id="SignalP"/>
    </source>
</evidence>
<gene>
    <name evidence="2" type="ORF">GCM10007298_29020</name>
</gene>
<dbReference type="Proteomes" id="UP000632454">
    <property type="component" value="Unassembled WGS sequence"/>
</dbReference>
<protein>
    <recommendedName>
        <fullName evidence="4">S-formylglutathione hydrolase FrmB</fullName>
    </recommendedName>
</protein>
<proteinExistence type="predicted"/>
<dbReference type="PANTHER" id="PTHR48098:SF1">
    <property type="entry name" value="DIACYLGLYCEROL ACYLTRANSFERASE_MYCOLYLTRANSFERASE AG85A"/>
    <property type="match status" value="1"/>
</dbReference>
<dbReference type="EMBL" id="BMCS01000002">
    <property type="protein sequence ID" value="GGF31367.1"/>
    <property type="molecule type" value="Genomic_DNA"/>
</dbReference>